<keyword evidence="2" id="KW-1185">Reference proteome</keyword>
<evidence type="ECO:0000313" key="2">
    <source>
        <dbReference type="Proteomes" id="UP001590951"/>
    </source>
</evidence>
<proteinExistence type="predicted"/>
<organism evidence="1 2">
    <name type="scientific">Lepraria finkii</name>
    <dbReference type="NCBI Taxonomy" id="1340010"/>
    <lineage>
        <taxon>Eukaryota</taxon>
        <taxon>Fungi</taxon>
        <taxon>Dikarya</taxon>
        <taxon>Ascomycota</taxon>
        <taxon>Pezizomycotina</taxon>
        <taxon>Lecanoromycetes</taxon>
        <taxon>OSLEUM clade</taxon>
        <taxon>Lecanoromycetidae</taxon>
        <taxon>Lecanorales</taxon>
        <taxon>Lecanorineae</taxon>
        <taxon>Stereocaulaceae</taxon>
        <taxon>Lepraria</taxon>
    </lineage>
</organism>
<gene>
    <name evidence="1" type="ORF">ABVK25_009556</name>
</gene>
<sequence length="104" mass="12477">MKFVQLRSKMKTLERTAEQRMHEIVAKRWYDRELSRWTKVIRRSRDDGRSTYSRAWLAHLRKSMKNSGITPVRGEFLTLIDKLLLELEDAKKCKEGHFRRLLGS</sequence>
<comment type="caution">
    <text evidence="1">The sequence shown here is derived from an EMBL/GenBank/DDBJ whole genome shotgun (WGS) entry which is preliminary data.</text>
</comment>
<reference evidence="1 2" key="1">
    <citation type="submission" date="2024-09" db="EMBL/GenBank/DDBJ databases">
        <title>Rethinking Asexuality: The Enigmatic Case of Functional Sexual Genes in Lepraria (Stereocaulaceae).</title>
        <authorList>
            <person name="Doellman M."/>
            <person name="Sun Y."/>
            <person name="Barcenas-Pena A."/>
            <person name="Lumbsch H.T."/>
            <person name="Grewe F."/>
        </authorList>
    </citation>
    <scope>NUCLEOTIDE SEQUENCE [LARGE SCALE GENOMIC DNA]</scope>
    <source>
        <strain evidence="1 2">Grewe 0041</strain>
    </source>
</reference>
<evidence type="ECO:0000313" key="1">
    <source>
        <dbReference type="EMBL" id="KAL2050195.1"/>
    </source>
</evidence>
<dbReference type="EMBL" id="JBHFEH010000051">
    <property type="protein sequence ID" value="KAL2050195.1"/>
    <property type="molecule type" value="Genomic_DNA"/>
</dbReference>
<name>A0ABR4AX08_9LECA</name>
<dbReference type="Proteomes" id="UP001590951">
    <property type="component" value="Unassembled WGS sequence"/>
</dbReference>
<accession>A0ABR4AX08</accession>
<protein>
    <submittedName>
        <fullName evidence="1">Uncharacterized protein</fullName>
    </submittedName>
</protein>